<keyword evidence="1" id="KW-0378">Hydrolase</keyword>
<dbReference type="InterPro" id="IPR005674">
    <property type="entry name" value="CocE/Ser_esterase"/>
</dbReference>
<dbReference type="InterPro" id="IPR008979">
    <property type="entry name" value="Galactose-bd-like_sf"/>
</dbReference>
<dbReference type="InterPro" id="IPR050585">
    <property type="entry name" value="Xaa-Pro_dipeptidyl-ppase/CocE"/>
</dbReference>
<organism evidence="3 4">
    <name type="scientific">Kineobactrum sediminis</name>
    <dbReference type="NCBI Taxonomy" id="1905677"/>
    <lineage>
        <taxon>Bacteria</taxon>
        <taxon>Pseudomonadati</taxon>
        <taxon>Pseudomonadota</taxon>
        <taxon>Gammaproteobacteria</taxon>
        <taxon>Cellvibrionales</taxon>
        <taxon>Halieaceae</taxon>
        <taxon>Kineobactrum</taxon>
    </lineage>
</organism>
<dbReference type="Proteomes" id="UP000234845">
    <property type="component" value="Unassembled WGS sequence"/>
</dbReference>
<name>A0A2N5Y1I6_9GAMM</name>
<dbReference type="AlphaFoldDB" id="A0A2N5Y1I6"/>
<dbReference type="PANTHER" id="PTHR43056">
    <property type="entry name" value="PEPTIDASE S9 PROLYL OLIGOPEPTIDASE"/>
    <property type="match status" value="1"/>
</dbReference>
<sequence length="683" mass="77859">MREIKPDALPCQVECCENNWIPLADGQRLAATVWRPRDAIARPVPAILEYIPYSKRHMTRERDARMHPYLAAHGYACVRVDLRGSGESDGILADQYREQELDDGVQAVAWIAAQPWCDGGVGMVGISWGGFNALQVAARRPPALKAIITACSTDDLYLDNMHYMGGCLLTDNLSESTTMFSINSCPPDPALVGEQWREMWLDRLENSGLWLDPWLQHQRRDDYWRHGSVCEDYGAIQCPVMTVGGWADGYTNAVFRLLEHLQVPRQGLVGPWGHKYPHLGMPGPAIGFLQEQLRWWDHWLKGRDTGIMREPMIRAWMQDSVPPTTAYNERPGRWVGETRWPSPRIREQVYSLADLYAVVAGDTPGVERLNHGDQDDELAIQSPLSVGLFAGKWCSYTAAPDLPHDQREEDGGALVFETATLATDLEIMGQVVVTLEVASDRPVAMVAARLSDVAPDGKATRVTYGLCNLNHRNDHEQAASLEPGTFFQARVSLNNIAQRFPAGHRLRLSISTSYWPLCWGPPEPVRLTIRSQRSELMLPVRPFRETDSEINFAEPEATSPPATRLIEPEHHNWLVHRDLAEDISTLEVIQDEGVHYLEDIDLEVGKRTWNWYTCHDDDFESLQGETRTERTFRRRDWCVRTTTRTVLTADRQYFYVWAELDAWEHDKRIFCKNWNLSFARDFL</sequence>
<dbReference type="OrthoDB" id="9806163at2"/>
<comment type="caution">
    <text evidence="3">The sequence shown here is derived from an EMBL/GenBank/DDBJ whole genome shotgun (WGS) entry which is preliminary data.</text>
</comment>
<dbReference type="Pfam" id="PF08530">
    <property type="entry name" value="PepX_C"/>
    <property type="match status" value="1"/>
</dbReference>
<proteinExistence type="predicted"/>
<dbReference type="SUPFAM" id="SSF49785">
    <property type="entry name" value="Galactose-binding domain-like"/>
    <property type="match status" value="1"/>
</dbReference>
<dbReference type="EMBL" id="PKLZ01000008">
    <property type="protein sequence ID" value="PLW82260.1"/>
    <property type="molecule type" value="Genomic_DNA"/>
</dbReference>
<dbReference type="PANTHER" id="PTHR43056:SF10">
    <property type="entry name" value="COCE_NOND FAMILY, PUTATIVE (AFU_ORTHOLOGUE AFUA_7G00600)-RELATED"/>
    <property type="match status" value="1"/>
</dbReference>
<gene>
    <name evidence="3" type="ORF">CWI75_10810</name>
</gene>
<dbReference type="RefSeq" id="WP_101521512.1">
    <property type="nucleotide sequence ID" value="NZ_PKLZ01000008.1"/>
</dbReference>
<dbReference type="SUPFAM" id="SSF53474">
    <property type="entry name" value="alpha/beta-Hydrolases"/>
    <property type="match status" value="1"/>
</dbReference>
<dbReference type="Gene3D" id="3.40.50.1820">
    <property type="entry name" value="alpha/beta hydrolase"/>
    <property type="match status" value="1"/>
</dbReference>
<dbReference type="Gene3D" id="2.60.120.260">
    <property type="entry name" value="Galactose-binding domain-like"/>
    <property type="match status" value="1"/>
</dbReference>
<protein>
    <submittedName>
        <fullName evidence="3">Peptidase S15</fullName>
    </submittedName>
</protein>
<dbReference type="Pfam" id="PF02129">
    <property type="entry name" value="Peptidase_S15"/>
    <property type="match status" value="1"/>
</dbReference>
<evidence type="ECO:0000256" key="1">
    <source>
        <dbReference type="ARBA" id="ARBA00022801"/>
    </source>
</evidence>
<dbReference type="InterPro" id="IPR029058">
    <property type="entry name" value="AB_hydrolase_fold"/>
</dbReference>
<evidence type="ECO:0000313" key="4">
    <source>
        <dbReference type="Proteomes" id="UP000234845"/>
    </source>
</evidence>
<accession>A0A2N5Y1I6</accession>
<dbReference type="InterPro" id="IPR000383">
    <property type="entry name" value="Xaa-Pro-like_dom"/>
</dbReference>
<dbReference type="GO" id="GO:0008239">
    <property type="term" value="F:dipeptidyl-peptidase activity"/>
    <property type="evidence" value="ECO:0007669"/>
    <property type="project" value="InterPro"/>
</dbReference>
<keyword evidence="4" id="KW-1185">Reference proteome</keyword>
<evidence type="ECO:0000259" key="2">
    <source>
        <dbReference type="SMART" id="SM00939"/>
    </source>
</evidence>
<dbReference type="InterPro" id="IPR013736">
    <property type="entry name" value="Xaa-Pro_dipept_C"/>
</dbReference>
<dbReference type="SMART" id="SM00939">
    <property type="entry name" value="PepX_C"/>
    <property type="match status" value="1"/>
</dbReference>
<feature type="domain" description="Xaa-Pro dipeptidyl-peptidase C-terminal" evidence="2">
    <location>
        <begin position="293"/>
        <end position="558"/>
    </location>
</feature>
<dbReference type="NCBIfam" id="TIGR00976">
    <property type="entry name" value="CocE_NonD"/>
    <property type="match status" value="1"/>
</dbReference>
<reference evidence="4" key="1">
    <citation type="submission" date="2017-11" db="EMBL/GenBank/DDBJ databases">
        <title>The draft genome sequence of Chromatocurvus sp. F02.</title>
        <authorList>
            <person name="Du Z.-J."/>
            <person name="Chang Y.-Q."/>
        </authorList>
    </citation>
    <scope>NUCLEOTIDE SEQUENCE [LARGE SCALE GENOMIC DNA]</scope>
    <source>
        <strain evidence="4">F02</strain>
    </source>
</reference>
<evidence type="ECO:0000313" key="3">
    <source>
        <dbReference type="EMBL" id="PLW82260.1"/>
    </source>
</evidence>